<proteinExistence type="predicted"/>
<dbReference type="InterPro" id="IPR001138">
    <property type="entry name" value="Zn2Cys6_DnaBD"/>
</dbReference>
<dbReference type="SUPFAM" id="SSF57701">
    <property type="entry name" value="Zn2/Cys6 DNA-binding domain"/>
    <property type="match status" value="1"/>
</dbReference>
<dbReference type="Gene3D" id="4.10.240.10">
    <property type="entry name" value="Zn(2)-C6 fungal-type DNA-binding domain"/>
    <property type="match status" value="1"/>
</dbReference>
<evidence type="ECO:0000259" key="2">
    <source>
        <dbReference type="PROSITE" id="PS50048"/>
    </source>
</evidence>
<name>A0ABP0C1B1_9PEZI</name>
<dbReference type="Pfam" id="PF00172">
    <property type="entry name" value="Zn_clus"/>
    <property type="match status" value="1"/>
</dbReference>
<keyword evidence="4" id="KW-1185">Reference proteome</keyword>
<feature type="domain" description="Zn(2)-C6 fungal-type" evidence="2">
    <location>
        <begin position="21"/>
        <end position="51"/>
    </location>
</feature>
<dbReference type="CDD" id="cd00067">
    <property type="entry name" value="GAL4"/>
    <property type="match status" value="1"/>
</dbReference>
<dbReference type="EMBL" id="CAWUHD010000061">
    <property type="protein sequence ID" value="CAK7225668.1"/>
    <property type="molecule type" value="Genomic_DNA"/>
</dbReference>
<evidence type="ECO:0000313" key="4">
    <source>
        <dbReference type="Proteomes" id="UP001642482"/>
    </source>
</evidence>
<accession>A0ABP0C1B1</accession>
<dbReference type="PROSITE" id="PS50048">
    <property type="entry name" value="ZN2_CY6_FUNGAL_2"/>
    <property type="match status" value="1"/>
</dbReference>
<sequence>MTAVISRSDTALRGRRKSRFGCRNCKLRKIKCDESQPRCTNCSKYGVFCNFALGVPDLQPVSETRKGDALKRNHSRLFRRRPPPLPPTTLSNAIWSSDGHTTYRLDAHDWALFTQFRQRTVHSLGGEHMVDIYEKCMLQKCFSHPFLMHGTLAVAAVHDRYLQMVAGTEAVPSVRESFHIVRCTSLFNEWLSQPLTEENKDPIWSGAGSLSILTFSSTTATRPEQAWPLGPPDPPSDLEWLRLGAGKMTLWSMVNPAREGSVFRPMFQVLGELRTNFVESDAPLLPELGILCGIDESSTAETNPYYDVAISLSRLIPLPADHASLGTILMVASKMHGLFEELLHQRDPVALLLLGLWYAKARKCKWWIEFRARHEIPAIYQYLKKHHPAHKIIYRLLCQFGVAARDLSP</sequence>
<dbReference type="InterPro" id="IPR053157">
    <property type="entry name" value="Sterol_Uptake_Regulator"/>
</dbReference>
<comment type="caution">
    <text evidence="3">The sequence shown here is derived from an EMBL/GenBank/DDBJ whole genome shotgun (WGS) entry which is preliminary data.</text>
</comment>
<evidence type="ECO:0000256" key="1">
    <source>
        <dbReference type="ARBA" id="ARBA00023242"/>
    </source>
</evidence>
<dbReference type="Proteomes" id="UP001642482">
    <property type="component" value="Unassembled WGS sequence"/>
</dbReference>
<dbReference type="PANTHER" id="PTHR47784">
    <property type="entry name" value="STEROL UPTAKE CONTROL PROTEIN 2"/>
    <property type="match status" value="1"/>
</dbReference>
<dbReference type="PANTHER" id="PTHR47784:SF9">
    <property type="entry name" value="ZN(II)2CYS6 TRANSCRIPTION FACTOR (EUROFUNG)"/>
    <property type="match status" value="1"/>
</dbReference>
<gene>
    <name evidence="3" type="ORF">SEUCBS140593_005982</name>
</gene>
<dbReference type="InterPro" id="IPR036864">
    <property type="entry name" value="Zn2-C6_fun-type_DNA-bd_sf"/>
</dbReference>
<protein>
    <recommendedName>
        <fullName evidence="2">Zn(2)-C6 fungal-type domain-containing protein</fullName>
    </recommendedName>
</protein>
<dbReference type="PROSITE" id="PS00463">
    <property type="entry name" value="ZN2_CY6_FUNGAL_1"/>
    <property type="match status" value="1"/>
</dbReference>
<organism evidence="3 4">
    <name type="scientific">Sporothrix eucalyptigena</name>
    <dbReference type="NCBI Taxonomy" id="1812306"/>
    <lineage>
        <taxon>Eukaryota</taxon>
        <taxon>Fungi</taxon>
        <taxon>Dikarya</taxon>
        <taxon>Ascomycota</taxon>
        <taxon>Pezizomycotina</taxon>
        <taxon>Sordariomycetes</taxon>
        <taxon>Sordariomycetidae</taxon>
        <taxon>Ophiostomatales</taxon>
        <taxon>Ophiostomataceae</taxon>
        <taxon>Sporothrix</taxon>
    </lineage>
</organism>
<keyword evidence="1" id="KW-0539">Nucleus</keyword>
<reference evidence="3 4" key="1">
    <citation type="submission" date="2024-01" db="EMBL/GenBank/DDBJ databases">
        <authorList>
            <person name="Allen C."/>
            <person name="Tagirdzhanova G."/>
        </authorList>
    </citation>
    <scope>NUCLEOTIDE SEQUENCE [LARGE SCALE GENOMIC DNA]</scope>
</reference>
<evidence type="ECO:0000313" key="3">
    <source>
        <dbReference type="EMBL" id="CAK7225668.1"/>
    </source>
</evidence>
<dbReference type="SMART" id="SM00066">
    <property type="entry name" value="GAL4"/>
    <property type="match status" value="1"/>
</dbReference>